<comment type="subcellular location">
    <subcellularLocation>
        <location evidence="1">Cell membrane</location>
        <topology evidence="1">Multi-pass membrane protein</topology>
    </subcellularLocation>
</comment>
<organism evidence="8 9">
    <name type="scientific">Gordonia rubripertincta NBRC 101908</name>
    <dbReference type="NCBI Taxonomy" id="1077975"/>
    <lineage>
        <taxon>Bacteria</taxon>
        <taxon>Bacillati</taxon>
        <taxon>Actinomycetota</taxon>
        <taxon>Actinomycetes</taxon>
        <taxon>Mycobacteriales</taxon>
        <taxon>Gordoniaceae</taxon>
        <taxon>Gordonia</taxon>
    </lineage>
</organism>
<evidence type="ECO:0000256" key="2">
    <source>
        <dbReference type="ARBA" id="ARBA00022475"/>
    </source>
</evidence>
<feature type="transmembrane region" description="Helical" evidence="6">
    <location>
        <begin position="274"/>
        <end position="292"/>
    </location>
</feature>
<evidence type="ECO:0000256" key="6">
    <source>
        <dbReference type="SAM" id="Phobius"/>
    </source>
</evidence>
<protein>
    <recommendedName>
        <fullName evidence="7">Phosphatidylglycerol lysyltransferase C-terminal domain-containing protein</fullName>
    </recommendedName>
</protein>
<feature type="transmembrane region" description="Helical" evidence="6">
    <location>
        <begin position="35"/>
        <end position="56"/>
    </location>
</feature>
<evidence type="ECO:0000256" key="5">
    <source>
        <dbReference type="ARBA" id="ARBA00023136"/>
    </source>
</evidence>
<keyword evidence="3 6" id="KW-0812">Transmembrane</keyword>
<feature type="transmembrane region" description="Helical" evidence="6">
    <location>
        <begin position="244"/>
        <end position="262"/>
    </location>
</feature>
<gene>
    <name evidence="8" type="ORF">GORBP_055_00760</name>
</gene>
<sequence>MSAPVVETERDDADGPHESKVLNKLKAYAAVLMRLPFTLALWLTVFGLALFTGSLWSHAARKSWYHDVAFGVPALEDGKWWTIVTSSFFEPSPGKYVLALILIAVGIGWAEYRLGTARVAMVAFGGKIVTELITVGLVWMFSRDFTSWEWVERLSHVHSASAITMVVAAVAVATATLRSPWRLRIRVALGAVVAIAFLFEGTFSTVQYVIAVLVMLPVGERWFSTVEHGYLPRTRREVRMLGCAGLLVIAGANLLVFFFPGSGPLGPTDANDESTFTMIIGLVINLLIADQLRRGRRWAWWVAVVYGLLNVVATIAVVALVAFTDFAAEGGVTVGTTLLWVVVLAILLPGRFAFRVPWRTRLTGDVDGDPLERVKDLLHAHGGGTMSWMITWPGNNYLFPAGGAGAGEPSGVVAYQHHMGTLLALSDPVCAPQDRRAAVQDFIDKAEHSGKVPCWFSVGAETAQIAEELGWRSLQIAEDTIIDLPNLAFKGKSWQHVRSALNKATKENISFRLVTLADEPFAIRSQVRAISEEWVGDKGLPEMGFTLGSVDEAMDPEVRVALAVDEAGDVHGVLSWLPVYAESGADGASVPAGTVRGWTLDVMRRRTDGFGPVIEYLIASSATAFKEEGALFVSLSGAPLARSGDSVEEGMDRLLDSLGAAMEPFYGFRSLHAFKKKFSPRYEPVYLAFRDESDLPRIGLAISRAYLPDATPGQLVRLAASGKGN</sequence>
<name>A0ABQ0HSQ8_GORRU</name>
<evidence type="ECO:0000313" key="8">
    <source>
        <dbReference type="EMBL" id="GAB85250.1"/>
    </source>
</evidence>
<dbReference type="InterPro" id="IPR051211">
    <property type="entry name" value="PG_lysyltransferase"/>
</dbReference>
<comment type="caution">
    <text evidence="8">The sequence shown here is derived from an EMBL/GenBank/DDBJ whole genome shotgun (WGS) entry which is preliminary data.</text>
</comment>
<evidence type="ECO:0000256" key="4">
    <source>
        <dbReference type="ARBA" id="ARBA00022989"/>
    </source>
</evidence>
<evidence type="ECO:0000259" key="7">
    <source>
        <dbReference type="Pfam" id="PF09924"/>
    </source>
</evidence>
<evidence type="ECO:0000256" key="3">
    <source>
        <dbReference type="ARBA" id="ARBA00022692"/>
    </source>
</evidence>
<feature type="transmembrane region" description="Helical" evidence="6">
    <location>
        <begin position="299"/>
        <end position="323"/>
    </location>
</feature>
<dbReference type="Pfam" id="PF09924">
    <property type="entry name" value="LPG_synthase_C"/>
    <property type="match status" value="1"/>
</dbReference>
<dbReference type="EMBL" id="BAHB01000055">
    <property type="protein sequence ID" value="GAB85250.1"/>
    <property type="molecule type" value="Genomic_DNA"/>
</dbReference>
<feature type="transmembrane region" description="Helical" evidence="6">
    <location>
        <begin position="96"/>
        <end position="112"/>
    </location>
</feature>
<keyword evidence="2" id="KW-1003">Cell membrane</keyword>
<keyword evidence="4 6" id="KW-1133">Transmembrane helix</keyword>
<reference evidence="8 9" key="1">
    <citation type="submission" date="2012-08" db="EMBL/GenBank/DDBJ databases">
        <title>Whole genome shotgun sequence of Gordonia rubripertincta NBRC 101908.</title>
        <authorList>
            <person name="Takarada H."/>
            <person name="Hosoyama A."/>
            <person name="Tsuchikane K."/>
            <person name="Katsumata H."/>
            <person name="Baba S."/>
            <person name="Ohji S."/>
            <person name="Yamazaki S."/>
            <person name="Fujita N."/>
        </authorList>
    </citation>
    <scope>NUCLEOTIDE SEQUENCE [LARGE SCALE GENOMIC DNA]</scope>
    <source>
        <strain evidence="8 9">NBRC 101908</strain>
    </source>
</reference>
<evidence type="ECO:0000256" key="1">
    <source>
        <dbReference type="ARBA" id="ARBA00004651"/>
    </source>
</evidence>
<dbReference type="RefSeq" id="WP_005197606.1">
    <property type="nucleotide sequence ID" value="NZ_BAHB01000055.1"/>
</dbReference>
<feature type="transmembrane region" description="Helical" evidence="6">
    <location>
        <begin position="154"/>
        <end position="176"/>
    </location>
</feature>
<dbReference type="PANTHER" id="PTHR34697:SF2">
    <property type="entry name" value="PHOSPHATIDYLGLYCEROL LYSYLTRANSFERASE"/>
    <property type="match status" value="1"/>
</dbReference>
<evidence type="ECO:0000313" key="9">
    <source>
        <dbReference type="Proteomes" id="UP000010744"/>
    </source>
</evidence>
<proteinExistence type="predicted"/>
<dbReference type="InterPro" id="IPR024320">
    <property type="entry name" value="LPG_synthase_C"/>
</dbReference>
<feature type="transmembrane region" description="Helical" evidence="6">
    <location>
        <begin position="119"/>
        <end position="142"/>
    </location>
</feature>
<dbReference type="PANTHER" id="PTHR34697">
    <property type="entry name" value="PHOSPHATIDYLGLYCEROL LYSYLTRANSFERASE"/>
    <property type="match status" value="1"/>
</dbReference>
<feature type="transmembrane region" description="Helical" evidence="6">
    <location>
        <begin position="335"/>
        <end position="354"/>
    </location>
</feature>
<feature type="domain" description="Phosphatidylglycerol lysyltransferase C-terminal" evidence="7">
    <location>
        <begin position="377"/>
        <end position="689"/>
    </location>
</feature>
<accession>A0ABQ0HSQ8</accession>
<keyword evidence="9" id="KW-1185">Reference proteome</keyword>
<keyword evidence="5 6" id="KW-0472">Membrane</keyword>
<dbReference type="Proteomes" id="UP000010744">
    <property type="component" value="Unassembled WGS sequence"/>
</dbReference>